<comment type="caution">
    <text evidence="5">The sequence shown here is derived from an EMBL/GenBank/DDBJ whole genome shotgun (WGS) entry which is preliminary data.</text>
</comment>
<keyword evidence="3" id="KW-0472">Membrane</keyword>
<dbReference type="Proteomes" id="UP000553632">
    <property type="component" value="Unassembled WGS sequence"/>
</dbReference>
<keyword evidence="3" id="KW-0812">Transmembrane</keyword>
<keyword evidence="3" id="KW-1133">Transmembrane helix</keyword>
<dbReference type="Pfam" id="PF00328">
    <property type="entry name" value="His_Phos_2"/>
    <property type="match status" value="1"/>
</dbReference>
<dbReference type="PANTHER" id="PTHR11567:SF110">
    <property type="entry name" value="2-PHOSPHOXYLOSE PHOSPHATASE 1"/>
    <property type="match status" value="1"/>
</dbReference>
<keyword evidence="4" id="KW-0732">Signal</keyword>
<dbReference type="SUPFAM" id="SSF53254">
    <property type="entry name" value="Phosphoglycerate mutase-like"/>
    <property type="match status" value="1"/>
</dbReference>
<feature type="transmembrane region" description="Helical" evidence="3">
    <location>
        <begin position="499"/>
        <end position="523"/>
    </location>
</feature>
<organism evidence="5 6">
    <name type="scientific">Perkinsus olseni</name>
    <name type="common">Perkinsus atlanticus</name>
    <dbReference type="NCBI Taxonomy" id="32597"/>
    <lineage>
        <taxon>Eukaryota</taxon>
        <taxon>Sar</taxon>
        <taxon>Alveolata</taxon>
        <taxon>Perkinsozoa</taxon>
        <taxon>Perkinsea</taxon>
        <taxon>Perkinsida</taxon>
        <taxon>Perkinsidae</taxon>
        <taxon>Perkinsus</taxon>
    </lineage>
</organism>
<comment type="similarity">
    <text evidence="1">Belongs to the histidine acid phosphatase family.</text>
</comment>
<feature type="chain" id="PRO_5029706692" description="Lysophosphatidic acid phosphatase type 6" evidence="4">
    <location>
        <begin position="21"/>
        <end position="524"/>
    </location>
</feature>
<evidence type="ECO:0000256" key="4">
    <source>
        <dbReference type="SAM" id="SignalP"/>
    </source>
</evidence>
<gene>
    <name evidence="5" type="ORF">FOZ63_007834</name>
</gene>
<feature type="signal peptide" evidence="4">
    <location>
        <begin position="1"/>
        <end position="20"/>
    </location>
</feature>
<dbReference type="InterPro" id="IPR050645">
    <property type="entry name" value="Histidine_acid_phosphatase"/>
</dbReference>
<keyword evidence="2" id="KW-0378">Hydrolase</keyword>
<dbReference type="Gene3D" id="3.40.50.1240">
    <property type="entry name" value="Phosphoglycerate mutase-like"/>
    <property type="match status" value="1"/>
</dbReference>
<evidence type="ECO:0000256" key="2">
    <source>
        <dbReference type="ARBA" id="ARBA00022801"/>
    </source>
</evidence>
<sequence>MLLLIALCASLIVPLQPVLARAGPPRGKYFKILGPLFECIQVEWFEGDHISLLFNCVTEVRTLEKVHVRETTPFHYEIDNSSSEAYDAFMREVRDDCPNYHFDDNDFFKFDYYWQTNTIQMSVEANPQILSPGQLVDSGIDMQIANGKALRNAYGEALNLGKSPANPKVMIRADDCPRTIESAQALTMGMFPNDDGNNTAFEVVVPDRTVDGMEPNPDVCPAFSAAERVFLESKEAREHAKNSERMREKIGKITGRSEAWMNGDPANLAKIYGRMLDCLMSHACSTVPSEPKKLPTGLEIGGDLWNHIVNEATFWSIGRYQVTPDLLRYSIGPLIRDVFNDLTISGRSFSLYSGHDTGPMGEMLSALGLRWQDSGKLCSSIWPTFGSMLIVEFYSDNSARFIYNGRVATADGVEECRGKSACNVTSVLDHLRSLVPDEAECSGIANIACAYDIAPSDLQAYLPVAYSYFAKTEFMKDAMKFCGIATVPQLMKIMGCAHIASAMSIFFQPVVGALWMLITMIGAE</sequence>
<evidence type="ECO:0000313" key="5">
    <source>
        <dbReference type="EMBL" id="KAF4745630.1"/>
    </source>
</evidence>
<dbReference type="EMBL" id="JABANO010010146">
    <property type="protein sequence ID" value="KAF4745630.1"/>
    <property type="molecule type" value="Genomic_DNA"/>
</dbReference>
<dbReference type="CDD" id="cd07061">
    <property type="entry name" value="HP_HAP_like"/>
    <property type="match status" value="1"/>
</dbReference>
<dbReference type="PANTHER" id="PTHR11567">
    <property type="entry name" value="ACID PHOSPHATASE-RELATED"/>
    <property type="match status" value="1"/>
</dbReference>
<dbReference type="AlphaFoldDB" id="A0A7J6TMV5"/>
<dbReference type="InterPro" id="IPR029033">
    <property type="entry name" value="His_PPase_superfam"/>
</dbReference>
<reference evidence="5 6" key="1">
    <citation type="submission" date="2020-04" db="EMBL/GenBank/DDBJ databases">
        <title>Perkinsus olseni comparative genomics.</title>
        <authorList>
            <person name="Bogema D.R."/>
        </authorList>
    </citation>
    <scope>NUCLEOTIDE SEQUENCE [LARGE SCALE GENOMIC DNA]</scope>
    <source>
        <strain evidence="5 6">ATCC PRA-207</strain>
    </source>
</reference>
<accession>A0A7J6TMV5</accession>
<keyword evidence="6" id="KW-1185">Reference proteome</keyword>
<name>A0A7J6TMV5_PEROL</name>
<protein>
    <recommendedName>
        <fullName evidence="7">Lysophosphatidic acid phosphatase type 6</fullName>
    </recommendedName>
</protein>
<evidence type="ECO:0000256" key="1">
    <source>
        <dbReference type="ARBA" id="ARBA00005375"/>
    </source>
</evidence>
<dbReference type="InterPro" id="IPR000560">
    <property type="entry name" value="His_Pase_clade-2"/>
</dbReference>
<proteinExistence type="inferred from homology"/>
<evidence type="ECO:0000313" key="6">
    <source>
        <dbReference type="Proteomes" id="UP000553632"/>
    </source>
</evidence>
<dbReference type="GO" id="GO:0016791">
    <property type="term" value="F:phosphatase activity"/>
    <property type="evidence" value="ECO:0007669"/>
    <property type="project" value="TreeGrafter"/>
</dbReference>
<evidence type="ECO:0000256" key="3">
    <source>
        <dbReference type="SAM" id="Phobius"/>
    </source>
</evidence>
<evidence type="ECO:0008006" key="7">
    <source>
        <dbReference type="Google" id="ProtNLM"/>
    </source>
</evidence>